<protein>
    <recommendedName>
        <fullName evidence="5 10">Homoserine dehydrogenase</fullName>
        <ecNumber evidence="4 10">1.1.1.3</ecNumber>
    </recommendedName>
</protein>
<dbReference type="EMBL" id="JAFBIT010000001">
    <property type="protein sequence ID" value="MCF2651337.1"/>
    <property type="molecule type" value="Genomic_DNA"/>
</dbReference>
<dbReference type="RefSeq" id="WP_235322269.1">
    <property type="nucleotide sequence ID" value="NZ_JAFBIT010000001.1"/>
</dbReference>
<dbReference type="Pfam" id="PF03447">
    <property type="entry name" value="NAD_binding_3"/>
    <property type="match status" value="1"/>
</dbReference>
<keyword evidence="9 10" id="KW-0486">Methionine biosynthesis</keyword>
<comment type="similarity">
    <text evidence="3 11">Belongs to the homoserine dehydrogenase family.</text>
</comment>
<feature type="domain" description="Aspartate/homoserine dehydrogenase NAD-binding" evidence="13">
    <location>
        <begin position="8"/>
        <end position="124"/>
    </location>
</feature>
<dbReference type="PIRSF" id="PIRSF000098">
    <property type="entry name" value="Homoser_dehydrog"/>
    <property type="match status" value="1"/>
</dbReference>
<dbReference type="SUPFAM" id="SSF51735">
    <property type="entry name" value="NAD(P)-binding Rossmann-fold domains"/>
    <property type="match status" value="1"/>
</dbReference>
<evidence type="ECO:0000256" key="5">
    <source>
        <dbReference type="ARBA" id="ARBA00013376"/>
    </source>
</evidence>
<dbReference type="Gene3D" id="3.40.50.720">
    <property type="entry name" value="NAD(P)-binding Rossmann-like Domain"/>
    <property type="match status" value="1"/>
</dbReference>
<sequence>MAYIAVLGHGVVGSGVLEVLTTHTASITKRAKEEIKVKYILDLKDFPGLPYSDCFTKDFQVILNDPEIQIVVEVMGGLHPAYDFVKACLENGKSVVTSNKELVAKKGAELLAIAQRNNLNFLFEASVGGGIPIIRPISQCLAANEVTEIAGILNGTTNFILTKMIREQMTFGDALALAQKLGYAERDPRADVEGDDACRKICILASLAFGTHVYPDSVYTEGITKITLEDVDFADVWGGVIKLIGSVKMLESGQVHIMVCPMFVHRGSQLASVDDVFNGIMVRGDATGDVVFYGKGAGKLPTASAVVADVIDCVKHFKARKYLFWDEAKPNYIADFGSMKTSAYVRVAAESGDAAYSAAESVFGSVTRLLAKKPVESEAGFTVSGLTENELQEKLAALEERGVRVLNRIRISDY</sequence>
<evidence type="ECO:0000256" key="10">
    <source>
        <dbReference type="RuleBase" id="RU000579"/>
    </source>
</evidence>
<dbReference type="InterPro" id="IPR016204">
    <property type="entry name" value="HDH"/>
</dbReference>
<dbReference type="SUPFAM" id="SSF55347">
    <property type="entry name" value="Glyceraldehyde-3-phosphate dehydrogenase-like, C-terminal domain"/>
    <property type="match status" value="1"/>
</dbReference>
<dbReference type="InterPro" id="IPR001342">
    <property type="entry name" value="HDH_cat"/>
</dbReference>
<evidence type="ECO:0000256" key="8">
    <source>
        <dbReference type="ARBA" id="ARBA00023002"/>
    </source>
</evidence>
<dbReference type="PROSITE" id="PS01042">
    <property type="entry name" value="HOMOSER_DHGENASE"/>
    <property type="match status" value="1"/>
</dbReference>
<comment type="pathway">
    <text evidence="1 10">Amino-acid biosynthesis; L-threonine biosynthesis; L-threonine from L-aspartate: step 3/5.</text>
</comment>
<evidence type="ECO:0000256" key="2">
    <source>
        <dbReference type="ARBA" id="ARBA00005062"/>
    </source>
</evidence>
<dbReference type="Pfam" id="PF00742">
    <property type="entry name" value="Homoserine_dh"/>
    <property type="match status" value="1"/>
</dbReference>
<evidence type="ECO:0000259" key="12">
    <source>
        <dbReference type="Pfam" id="PF00742"/>
    </source>
</evidence>
<evidence type="ECO:0000256" key="7">
    <source>
        <dbReference type="ARBA" id="ARBA00022697"/>
    </source>
</evidence>
<evidence type="ECO:0000313" key="14">
    <source>
        <dbReference type="EMBL" id="MCF2651337.1"/>
    </source>
</evidence>
<keyword evidence="7 10" id="KW-0791">Threonine biosynthesis</keyword>
<dbReference type="EC" id="1.1.1.3" evidence="4 10"/>
<evidence type="ECO:0000259" key="13">
    <source>
        <dbReference type="Pfam" id="PF03447"/>
    </source>
</evidence>
<dbReference type="PANTHER" id="PTHR43331">
    <property type="entry name" value="HOMOSERINE DEHYDROGENASE"/>
    <property type="match status" value="1"/>
</dbReference>
<gene>
    <name evidence="14" type="ORF">JQM67_01780</name>
</gene>
<evidence type="ECO:0000256" key="3">
    <source>
        <dbReference type="ARBA" id="ARBA00006753"/>
    </source>
</evidence>
<dbReference type="Gene3D" id="3.30.360.10">
    <property type="entry name" value="Dihydrodipicolinate Reductase, domain 2"/>
    <property type="match status" value="1"/>
</dbReference>
<proteinExistence type="inferred from homology"/>
<dbReference type="Gene3D" id="3.30.70.260">
    <property type="match status" value="1"/>
</dbReference>
<dbReference type="PANTHER" id="PTHR43331:SF1">
    <property type="entry name" value="HOMOSERINE DEHYDROGENASE"/>
    <property type="match status" value="1"/>
</dbReference>
<dbReference type="NCBIfam" id="NF004976">
    <property type="entry name" value="PRK06349.1"/>
    <property type="match status" value="1"/>
</dbReference>
<dbReference type="InterPro" id="IPR036291">
    <property type="entry name" value="NAD(P)-bd_dom_sf"/>
</dbReference>
<evidence type="ECO:0000256" key="6">
    <source>
        <dbReference type="ARBA" id="ARBA00022605"/>
    </source>
</evidence>
<keyword evidence="6 10" id="KW-0028">Amino-acid biosynthesis</keyword>
<keyword evidence="10" id="KW-0521">NADP</keyword>
<comment type="pathway">
    <text evidence="2 10">Amino-acid biosynthesis; L-methionine biosynthesis via de novo pathway; L-homoserine from L-aspartate: step 3/3.</text>
</comment>
<keyword evidence="8 10" id="KW-0560">Oxidoreductase</keyword>
<evidence type="ECO:0000256" key="11">
    <source>
        <dbReference type="RuleBase" id="RU004171"/>
    </source>
</evidence>
<name>A0ABS9CJL8_9FIRM</name>
<evidence type="ECO:0000256" key="4">
    <source>
        <dbReference type="ARBA" id="ARBA00013213"/>
    </source>
</evidence>
<organism evidence="14 15">
    <name type="scientific">Anaeromassilibacillus senegalensis</name>
    <dbReference type="NCBI Taxonomy" id="1673717"/>
    <lineage>
        <taxon>Bacteria</taxon>
        <taxon>Bacillati</taxon>
        <taxon>Bacillota</taxon>
        <taxon>Clostridia</taxon>
        <taxon>Eubacteriales</taxon>
        <taxon>Acutalibacteraceae</taxon>
        <taxon>Anaeromassilibacillus</taxon>
    </lineage>
</organism>
<evidence type="ECO:0000256" key="9">
    <source>
        <dbReference type="ARBA" id="ARBA00023167"/>
    </source>
</evidence>
<dbReference type="InterPro" id="IPR005106">
    <property type="entry name" value="Asp/hSer_DH_NAD-bd"/>
</dbReference>
<dbReference type="Proteomes" id="UP001299220">
    <property type="component" value="Unassembled WGS sequence"/>
</dbReference>
<feature type="domain" description="Homoserine dehydrogenase catalytic" evidence="12">
    <location>
        <begin position="132"/>
        <end position="311"/>
    </location>
</feature>
<keyword evidence="15" id="KW-1185">Reference proteome</keyword>
<comment type="catalytic activity">
    <reaction evidence="10">
        <text>L-homoserine + NADP(+) = L-aspartate 4-semialdehyde + NADPH + H(+)</text>
        <dbReference type="Rhea" id="RHEA:15761"/>
        <dbReference type="ChEBI" id="CHEBI:15378"/>
        <dbReference type="ChEBI" id="CHEBI:57476"/>
        <dbReference type="ChEBI" id="CHEBI:57783"/>
        <dbReference type="ChEBI" id="CHEBI:58349"/>
        <dbReference type="ChEBI" id="CHEBI:537519"/>
        <dbReference type="EC" id="1.1.1.3"/>
    </reaction>
</comment>
<evidence type="ECO:0000256" key="1">
    <source>
        <dbReference type="ARBA" id="ARBA00005056"/>
    </source>
</evidence>
<dbReference type="InterPro" id="IPR019811">
    <property type="entry name" value="HDH_CS"/>
</dbReference>
<comment type="caution">
    <text evidence="14">The sequence shown here is derived from an EMBL/GenBank/DDBJ whole genome shotgun (WGS) entry which is preliminary data.</text>
</comment>
<accession>A0ABS9CJL8</accession>
<reference evidence="14 15" key="1">
    <citation type="submission" date="2020-12" db="EMBL/GenBank/DDBJ databases">
        <title>Whole genome sequences of gut porcine anaerobes.</title>
        <authorList>
            <person name="Kubasova T."/>
            <person name="Jahodarova E."/>
            <person name="Rychlik I."/>
        </authorList>
    </citation>
    <scope>NUCLEOTIDE SEQUENCE [LARGE SCALE GENOMIC DNA]</scope>
    <source>
        <strain evidence="14 15">An867</strain>
    </source>
</reference>
<dbReference type="GO" id="GO:0004412">
    <property type="term" value="F:homoserine dehydrogenase activity"/>
    <property type="evidence" value="ECO:0007669"/>
    <property type="project" value="UniProtKB-EC"/>
</dbReference>
<evidence type="ECO:0000313" key="15">
    <source>
        <dbReference type="Proteomes" id="UP001299220"/>
    </source>
</evidence>